<evidence type="ECO:0000256" key="1">
    <source>
        <dbReference type="SAM" id="MobiDB-lite"/>
    </source>
</evidence>
<proteinExistence type="predicted"/>
<name>A0A5P1FIM0_ASPOF</name>
<dbReference type="Proteomes" id="UP000243459">
    <property type="component" value="Chromosome 2"/>
</dbReference>
<feature type="region of interest" description="Disordered" evidence="1">
    <location>
        <begin position="55"/>
        <end position="154"/>
    </location>
</feature>
<evidence type="ECO:0000313" key="3">
    <source>
        <dbReference type="Proteomes" id="UP000243459"/>
    </source>
</evidence>
<reference evidence="3" key="1">
    <citation type="journal article" date="2017" name="Nat. Commun.">
        <title>The asparagus genome sheds light on the origin and evolution of a young Y chromosome.</title>
        <authorList>
            <person name="Harkess A."/>
            <person name="Zhou J."/>
            <person name="Xu C."/>
            <person name="Bowers J.E."/>
            <person name="Van der Hulst R."/>
            <person name="Ayyampalayam S."/>
            <person name="Mercati F."/>
            <person name="Riccardi P."/>
            <person name="McKain M.R."/>
            <person name="Kakrana A."/>
            <person name="Tang H."/>
            <person name="Ray J."/>
            <person name="Groenendijk J."/>
            <person name="Arikit S."/>
            <person name="Mathioni S.M."/>
            <person name="Nakano M."/>
            <person name="Shan H."/>
            <person name="Telgmann-Rauber A."/>
            <person name="Kanno A."/>
            <person name="Yue Z."/>
            <person name="Chen H."/>
            <person name="Li W."/>
            <person name="Chen Y."/>
            <person name="Xu X."/>
            <person name="Zhang Y."/>
            <person name="Luo S."/>
            <person name="Chen H."/>
            <person name="Gao J."/>
            <person name="Mao Z."/>
            <person name="Pires J.C."/>
            <person name="Luo M."/>
            <person name="Kudrna D."/>
            <person name="Wing R.A."/>
            <person name="Meyers B.C."/>
            <person name="Yi K."/>
            <person name="Kong H."/>
            <person name="Lavrijsen P."/>
            <person name="Sunseri F."/>
            <person name="Falavigna A."/>
            <person name="Ye Y."/>
            <person name="Leebens-Mack J.H."/>
            <person name="Chen G."/>
        </authorList>
    </citation>
    <scope>NUCLEOTIDE SEQUENCE [LARGE SCALE GENOMIC DNA]</scope>
    <source>
        <strain evidence="3">cv. DH0086</strain>
    </source>
</reference>
<feature type="compositionally biased region" description="Acidic residues" evidence="1">
    <location>
        <begin position="61"/>
        <end position="73"/>
    </location>
</feature>
<accession>A0A5P1FIM0</accession>
<sequence length="216" mass="23677">MSGTHVSSFGLMEPIAELVAEEASQADSHVIWEGARSQRTRSKTRRIDEEGKKIFHSVDEASGEDLEDYEDCSEQGIAADNDEEFRPSSQARPSIVVPAARRKRLAHKSHTDSRASEMDLAGDDPASDGGELVDSEMSPDPTPHDFVSSGELDSPLQVEKPAEAIDVRETVNVGPDSTNPGTSTIDNVSFRWHTKELNDSEFVHSLIVSMLLALFR</sequence>
<feature type="compositionally biased region" description="Acidic residues" evidence="1">
    <location>
        <begin position="120"/>
        <end position="134"/>
    </location>
</feature>
<dbReference type="Gramene" id="ONK78178">
    <property type="protein sequence ID" value="ONK78178"/>
    <property type="gene ID" value="A4U43_C02F15360"/>
</dbReference>
<protein>
    <submittedName>
        <fullName evidence="2">Uncharacterized protein</fullName>
    </submittedName>
</protein>
<gene>
    <name evidence="2" type="ORF">A4U43_C02F15360</name>
</gene>
<keyword evidence="3" id="KW-1185">Reference proteome</keyword>
<organism evidence="2 3">
    <name type="scientific">Asparagus officinalis</name>
    <name type="common">Garden asparagus</name>
    <dbReference type="NCBI Taxonomy" id="4686"/>
    <lineage>
        <taxon>Eukaryota</taxon>
        <taxon>Viridiplantae</taxon>
        <taxon>Streptophyta</taxon>
        <taxon>Embryophyta</taxon>
        <taxon>Tracheophyta</taxon>
        <taxon>Spermatophyta</taxon>
        <taxon>Magnoliopsida</taxon>
        <taxon>Liliopsida</taxon>
        <taxon>Asparagales</taxon>
        <taxon>Asparagaceae</taxon>
        <taxon>Asparagoideae</taxon>
        <taxon>Asparagus</taxon>
    </lineage>
</organism>
<dbReference type="AlphaFoldDB" id="A0A5P1FIM0"/>
<dbReference type="EMBL" id="CM007382">
    <property type="protein sequence ID" value="ONK78178.1"/>
    <property type="molecule type" value="Genomic_DNA"/>
</dbReference>
<evidence type="ECO:0000313" key="2">
    <source>
        <dbReference type="EMBL" id="ONK78178.1"/>
    </source>
</evidence>